<protein>
    <submittedName>
        <fullName evidence="8">Interferon-inducible GTPase 5 isoform X1</fullName>
    </submittedName>
</protein>
<evidence type="ECO:0000256" key="5">
    <source>
        <dbReference type="SAM" id="MobiDB-lite"/>
    </source>
</evidence>
<dbReference type="RefSeq" id="XP_007437843.2">
    <property type="nucleotide sequence ID" value="XM_007437781.3"/>
</dbReference>
<evidence type="ECO:0000313" key="8">
    <source>
        <dbReference type="RefSeq" id="XP_007437843.2"/>
    </source>
</evidence>
<evidence type="ECO:0000256" key="1">
    <source>
        <dbReference type="ARBA" id="ARBA00005429"/>
    </source>
</evidence>
<dbReference type="PANTHER" id="PTHR32341">
    <property type="entry name" value="INTERFERON-INDUCIBLE GTPASE"/>
    <property type="match status" value="1"/>
</dbReference>
<evidence type="ECO:0000256" key="2">
    <source>
        <dbReference type="ARBA" id="ARBA00022741"/>
    </source>
</evidence>
<dbReference type="InterPro" id="IPR030385">
    <property type="entry name" value="G_IRG_dom"/>
</dbReference>
<evidence type="ECO:0000259" key="6">
    <source>
        <dbReference type="PROSITE" id="PS51716"/>
    </source>
</evidence>
<evidence type="ECO:0000256" key="4">
    <source>
        <dbReference type="ARBA" id="ARBA00023134"/>
    </source>
</evidence>
<dbReference type="SUPFAM" id="SSF52540">
    <property type="entry name" value="P-loop containing nucleoside triphosphate hydrolases"/>
    <property type="match status" value="1"/>
</dbReference>
<keyword evidence="3" id="KW-0378">Hydrolase</keyword>
<accession>A0A9F2R685</accession>
<dbReference type="OMA" id="YYMLKSC"/>
<proteinExistence type="inferred from homology"/>
<reference evidence="8" key="1">
    <citation type="submission" date="2025-08" db="UniProtKB">
        <authorList>
            <consortium name="RefSeq"/>
        </authorList>
    </citation>
    <scope>IDENTIFICATION</scope>
    <source>
        <tissue evidence="8">Liver</tissue>
    </source>
</reference>
<gene>
    <name evidence="8" type="primary">IRGC</name>
</gene>
<feature type="region of interest" description="Disordered" evidence="5">
    <location>
        <begin position="1"/>
        <end position="49"/>
    </location>
</feature>
<evidence type="ECO:0000313" key="7">
    <source>
        <dbReference type="Proteomes" id="UP000695026"/>
    </source>
</evidence>
<keyword evidence="2" id="KW-0547">Nucleotide-binding</keyword>
<feature type="compositionally biased region" description="Polar residues" evidence="5">
    <location>
        <begin position="17"/>
        <end position="26"/>
    </location>
</feature>
<dbReference type="GeneID" id="103048644"/>
<name>A0A9F2R685_PYTBI</name>
<dbReference type="FunFam" id="3.40.50.300:FF:000541">
    <property type="entry name" value="Immunity related GTPase M"/>
    <property type="match status" value="1"/>
</dbReference>
<evidence type="ECO:0000256" key="3">
    <source>
        <dbReference type="ARBA" id="ARBA00022801"/>
    </source>
</evidence>
<sequence>MPLNFALPLSIPPETRSPPNTSSPQDKGQPMKRTEKGAEKGERGKSPELLVAPLSKQLDLGQPRTYLPDAASRRGIADCRRLHLILMATQPQLIPPDQAAQHLEEYEVITDADIEEIKDALEEGRMDKAVSKIRENLEALENICLDIAVTGESGSGKSSFVNAIRGLGDEEVESAPTGVVETTKEATPYSHPKHPNVTIWDLPGIGTPTFQASTYLEQVEFSRYDFFILIASERFKTSHAQLAQEIGRLGKHFYFVRSKADADLEASKKRRSQTYNEEAVLGQIRENCQECLLAEGVPNSRVFLLSNWELDKYDFKMLEETLEEELPKHKRHTFLLALPNISLSILQKKKVALQKEIWKLAAVSCGVAAVPVPGLSVTCDVAILLNYLSKYRSNFGLDEESLTRLAKKVNKPVEEIKEVIKSPLAKEISKDLVLKLLTKAGGGALMFIEYLVSAVPVFGSIAAGGISFGTTYYMLWSCLNEVANDAQNVFIKAFESEV</sequence>
<dbReference type="Gene3D" id="3.40.50.300">
    <property type="entry name" value="P-loop containing nucleotide triphosphate hydrolases"/>
    <property type="match status" value="1"/>
</dbReference>
<dbReference type="InterPro" id="IPR007743">
    <property type="entry name" value="Immunity-related_GTPase-like"/>
</dbReference>
<dbReference type="PANTHER" id="PTHR32341:SF17">
    <property type="entry name" value="IRG-TYPE G DOMAIN-CONTAINING PROTEIN"/>
    <property type="match status" value="1"/>
</dbReference>
<dbReference type="PROSITE" id="PS51716">
    <property type="entry name" value="G_IRG"/>
    <property type="match status" value="1"/>
</dbReference>
<dbReference type="Pfam" id="PF05049">
    <property type="entry name" value="IIGP"/>
    <property type="match status" value="1"/>
</dbReference>
<feature type="compositionally biased region" description="Basic and acidic residues" evidence="5">
    <location>
        <begin position="32"/>
        <end position="46"/>
    </location>
</feature>
<dbReference type="OrthoDB" id="422720at2759"/>
<dbReference type="GO" id="GO:0016020">
    <property type="term" value="C:membrane"/>
    <property type="evidence" value="ECO:0007669"/>
    <property type="project" value="InterPro"/>
</dbReference>
<dbReference type="InterPro" id="IPR051515">
    <property type="entry name" value="IRG"/>
</dbReference>
<organism evidence="7 8">
    <name type="scientific">Python bivittatus</name>
    <name type="common">Burmese python</name>
    <name type="synonym">Python molurus bivittatus</name>
    <dbReference type="NCBI Taxonomy" id="176946"/>
    <lineage>
        <taxon>Eukaryota</taxon>
        <taxon>Metazoa</taxon>
        <taxon>Chordata</taxon>
        <taxon>Craniata</taxon>
        <taxon>Vertebrata</taxon>
        <taxon>Euteleostomi</taxon>
        <taxon>Lepidosauria</taxon>
        <taxon>Squamata</taxon>
        <taxon>Bifurcata</taxon>
        <taxon>Unidentata</taxon>
        <taxon>Episquamata</taxon>
        <taxon>Toxicofera</taxon>
        <taxon>Serpentes</taxon>
        <taxon>Henophidia</taxon>
        <taxon>Pythonidae</taxon>
        <taxon>Python</taxon>
    </lineage>
</organism>
<dbReference type="AlphaFoldDB" id="A0A9F2R685"/>
<keyword evidence="4" id="KW-0342">GTP-binding</keyword>
<dbReference type="Proteomes" id="UP000695026">
    <property type="component" value="Unplaced"/>
</dbReference>
<comment type="similarity">
    <text evidence="1">Belongs to the TRAFAC class dynamin-like GTPase superfamily. IRG family.</text>
</comment>
<feature type="domain" description="IRG-type G" evidence="6">
    <location>
        <begin position="143"/>
        <end position="325"/>
    </location>
</feature>
<dbReference type="GO" id="GO:0005525">
    <property type="term" value="F:GTP binding"/>
    <property type="evidence" value="ECO:0007669"/>
    <property type="project" value="UniProtKB-KW"/>
</dbReference>
<keyword evidence="7" id="KW-1185">Reference proteome</keyword>
<dbReference type="CTD" id="56269"/>
<dbReference type="GO" id="GO:0003924">
    <property type="term" value="F:GTPase activity"/>
    <property type="evidence" value="ECO:0007669"/>
    <property type="project" value="TreeGrafter"/>
</dbReference>
<dbReference type="InterPro" id="IPR027417">
    <property type="entry name" value="P-loop_NTPase"/>
</dbReference>